<comment type="caution">
    <text evidence="1">The sequence shown here is derived from an EMBL/GenBank/DDBJ whole genome shotgun (WGS) entry which is preliminary data.</text>
</comment>
<evidence type="ECO:0000313" key="1">
    <source>
        <dbReference type="EMBL" id="PIC36285.1"/>
    </source>
</evidence>
<keyword evidence="2" id="KW-1185">Reference proteome</keyword>
<dbReference type="AlphaFoldDB" id="A0A2G5U9Q3"/>
<reference evidence="2" key="1">
    <citation type="submission" date="2017-10" db="EMBL/GenBank/DDBJ databases">
        <title>Rapid genome shrinkage in a self-fertile nematode reveals novel sperm competition proteins.</title>
        <authorList>
            <person name="Yin D."/>
            <person name="Schwarz E.M."/>
            <person name="Thomas C.G."/>
            <person name="Felde R.L."/>
            <person name="Korf I.F."/>
            <person name="Cutter A.D."/>
            <person name="Schartner C.M."/>
            <person name="Ralston E.J."/>
            <person name="Meyer B.J."/>
            <person name="Haag E.S."/>
        </authorList>
    </citation>
    <scope>NUCLEOTIDE SEQUENCE [LARGE SCALE GENOMIC DNA]</scope>
    <source>
        <strain evidence="2">JU1422</strain>
    </source>
</reference>
<evidence type="ECO:0000313" key="2">
    <source>
        <dbReference type="Proteomes" id="UP000230233"/>
    </source>
</evidence>
<dbReference type="EMBL" id="PDUG01000004">
    <property type="protein sequence ID" value="PIC36285.1"/>
    <property type="molecule type" value="Genomic_DNA"/>
</dbReference>
<sequence>MLLLTELGSLDIPAFHCVFREAANYIHQLVAHLETSDGTDAIAKFPQIFLEERQTKTVNYCTPVNSSSVTAFISRHDLPEEPNHISILTPIVP</sequence>
<proteinExistence type="predicted"/>
<accession>A0A2G5U9Q3</accession>
<name>A0A2G5U9Q3_9PELO</name>
<dbReference type="OrthoDB" id="5865790at2759"/>
<organism evidence="1 2">
    <name type="scientific">Caenorhabditis nigoni</name>
    <dbReference type="NCBI Taxonomy" id="1611254"/>
    <lineage>
        <taxon>Eukaryota</taxon>
        <taxon>Metazoa</taxon>
        <taxon>Ecdysozoa</taxon>
        <taxon>Nematoda</taxon>
        <taxon>Chromadorea</taxon>
        <taxon>Rhabditida</taxon>
        <taxon>Rhabditina</taxon>
        <taxon>Rhabditomorpha</taxon>
        <taxon>Rhabditoidea</taxon>
        <taxon>Rhabditidae</taxon>
        <taxon>Peloderinae</taxon>
        <taxon>Caenorhabditis</taxon>
    </lineage>
</organism>
<protein>
    <submittedName>
        <fullName evidence="1">Uncharacterized protein</fullName>
    </submittedName>
</protein>
<dbReference type="Proteomes" id="UP000230233">
    <property type="component" value="Chromosome IV"/>
</dbReference>
<gene>
    <name evidence="1" type="primary">Cnig_chr_IV.g15342</name>
    <name evidence="1" type="ORF">B9Z55_015342</name>
</gene>